<dbReference type="OrthoDB" id="2943824at2"/>
<dbReference type="AlphaFoldDB" id="A0A2U3AGC0"/>
<keyword evidence="6" id="KW-1133">Transmembrane helix</keyword>
<dbReference type="GO" id="GO:0031640">
    <property type="term" value="P:killing of cells of another organism"/>
    <property type="evidence" value="ECO:0007669"/>
    <property type="project" value="UniProtKB-KW"/>
</dbReference>
<reference evidence="7 8" key="1">
    <citation type="submission" date="2018-05" db="EMBL/GenBank/DDBJ databases">
        <title>Kurthia sibirica genome sequence.</title>
        <authorList>
            <person name="Maclea K.S."/>
            <person name="Goen A.E."/>
        </authorList>
    </citation>
    <scope>NUCLEOTIDE SEQUENCE [LARGE SCALE GENOMIC DNA]</scope>
    <source>
        <strain evidence="7 8">ATCC 49154</strain>
    </source>
</reference>
<dbReference type="NCBIfam" id="TIGR03651">
    <property type="entry name" value="circ_ocin_uber"/>
    <property type="match status" value="1"/>
</dbReference>
<dbReference type="Gene3D" id="1.20.225.10">
    <property type="entry name" value="Bacteriocin AS-48"/>
    <property type="match status" value="1"/>
</dbReference>
<evidence type="ECO:0000256" key="5">
    <source>
        <dbReference type="ARBA" id="ARBA00023048"/>
    </source>
</evidence>
<proteinExistence type="predicted"/>
<evidence type="ECO:0000313" key="8">
    <source>
        <dbReference type="Proteomes" id="UP000245938"/>
    </source>
</evidence>
<keyword evidence="4" id="KW-0044">Antibiotic</keyword>
<dbReference type="InterPro" id="IPR009086">
    <property type="entry name" value="Bacteriocin_AS48"/>
</dbReference>
<dbReference type="GO" id="GO:0042742">
    <property type="term" value="P:defense response to bacterium"/>
    <property type="evidence" value="ECO:0007669"/>
    <property type="project" value="UniProtKB-KW"/>
</dbReference>
<protein>
    <submittedName>
        <fullName evidence="7">Circularin A/uberolysin family circular bacteriocin</fullName>
    </submittedName>
</protein>
<sequence>MIVLSIGCFAVGTPYLAANLGISTAVATKIITIIDTYSTVTTIISLVGLLVGYGVFTTALVATAKTVISKYGKKYAVTW</sequence>
<evidence type="ECO:0000256" key="6">
    <source>
        <dbReference type="SAM" id="Phobius"/>
    </source>
</evidence>
<gene>
    <name evidence="7" type="ORF">DEX24_16015</name>
</gene>
<dbReference type="EMBL" id="QFVR01000034">
    <property type="protein sequence ID" value="PWI23544.1"/>
    <property type="molecule type" value="Genomic_DNA"/>
</dbReference>
<dbReference type="Pfam" id="PF09221">
    <property type="entry name" value="Bacteriocin_IId"/>
    <property type="match status" value="1"/>
</dbReference>
<comment type="subcellular location">
    <subcellularLocation>
        <location evidence="1">Secreted</location>
    </subcellularLocation>
</comment>
<keyword evidence="6" id="KW-0812">Transmembrane</keyword>
<evidence type="ECO:0000256" key="4">
    <source>
        <dbReference type="ARBA" id="ARBA00023022"/>
    </source>
</evidence>
<dbReference type="GO" id="GO:0005576">
    <property type="term" value="C:extracellular region"/>
    <property type="evidence" value="ECO:0007669"/>
    <property type="project" value="UniProtKB-SubCell"/>
</dbReference>
<evidence type="ECO:0000256" key="2">
    <source>
        <dbReference type="ARBA" id="ARBA00022525"/>
    </source>
</evidence>
<dbReference type="Proteomes" id="UP000245938">
    <property type="component" value="Unassembled WGS sequence"/>
</dbReference>
<keyword evidence="5" id="KW-0078">Bacteriocin</keyword>
<dbReference type="InterPro" id="IPR020038">
    <property type="entry name" value="Circ_bacteriocin"/>
</dbReference>
<organism evidence="7 8">
    <name type="scientific">Kurthia sibirica</name>
    <dbReference type="NCBI Taxonomy" id="202750"/>
    <lineage>
        <taxon>Bacteria</taxon>
        <taxon>Bacillati</taxon>
        <taxon>Bacillota</taxon>
        <taxon>Bacilli</taxon>
        <taxon>Bacillales</taxon>
        <taxon>Caryophanaceae</taxon>
        <taxon>Kurthia</taxon>
    </lineage>
</organism>
<accession>A0A2U3AGC0</accession>
<keyword evidence="2" id="KW-0964">Secreted</keyword>
<keyword evidence="8" id="KW-1185">Reference proteome</keyword>
<evidence type="ECO:0000313" key="7">
    <source>
        <dbReference type="EMBL" id="PWI23544.1"/>
    </source>
</evidence>
<name>A0A2U3AGC0_9BACL</name>
<keyword evidence="3" id="KW-0929">Antimicrobial</keyword>
<evidence type="ECO:0000256" key="1">
    <source>
        <dbReference type="ARBA" id="ARBA00004613"/>
    </source>
</evidence>
<keyword evidence="6" id="KW-0472">Membrane</keyword>
<evidence type="ECO:0000256" key="3">
    <source>
        <dbReference type="ARBA" id="ARBA00022529"/>
    </source>
</evidence>
<feature type="transmembrane region" description="Helical" evidence="6">
    <location>
        <begin position="43"/>
        <end position="64"/>
    </location>
</feature>
<comment type="caution">
    <text evidence="7">The sequence shown here is derived from an EMBL/GenBank/DDBJ whole genome shotgun (WGS) entry which is preliminary data.</text>
</comment>